<keyword evidence="6 9" id="KW-0720">Serine protease</keyword>
<dbReference type="Gene3D" id="2.40.10.10">
    <property type="entry name" value="Trypsin-like serine proteases"/>
    <property type="match status" value="1"/>
</dbReference>
<dbReference type="SMART" id="SM00042">
    <property type="entry name" value="CUB"/>
    <property type="match status" value="1"/>
</dbReference>
<name>A0A4E0RDM8_FASHE</name>
<evidence type="ECO:0000256" key="5">
    <source>
        <dbReference type="ARBA" id="ARBA00022801"/>
    </source>
</evidence>
<keyword evidence="5 9" id="KW-0378">Hydrolase</keyword>
<dbReference type="SUPFAM" id="SSF57424">
    <property type="entry name" value="LDL receptor-like module"/>
    <property type="match status" value="1"/>
</dbReference>
<evidence type="ECO:0000256" key="1">
    <source>
        <dbReference type="ARBA" id="ARBA00001656"/>
    </source>
</evidence>
<evidence type="ECO:0000256" key="10">
    <source>
        <dbReference type="SAM" id="SignalP"/>
    </source>
</evidence>
<dbReference type="GO" id="GO:0006508">
    <property type="term" value="P:proteolysis"/>
    <property type="evidence" value="ECO:0007669"/>
    <property type="project" value="UniProtKB-KW"/>
</dbReference>
<evidence type="ECO:0000313" key="13">
    <source>
        <dbReference type="EMBL" id="THD26919.1"/>
    </source>
</evidence>
<evidence type="ECO:0000256" key="3">
    <source>
        <dbReference type="ARBA" id="ARBA00017161"/>
    </source>
</evidence>
<proteinExistence type="predicted"/>
<dbReference type="InterPro" id="IPR001314">
    <property type="entry name" value="Peptidase_S1A"/>
</dbReference>
<dbReference type="Pfam" id="PF00089">
    <property type="entry name" value="Trypsin"/>
    <property type="match status" value="1"/>
</dbReference>
<evidence type="ECO:0000256" key="4">
    <source>
        <dbReference type="ARBA" id="ARBA00022670"/>
    </source>
</evidence>
<reference evidence="13" key="1">
    <citation type="submission" date="2019-03" db="EMBL/GenBank/DDBJ databases">
        <title>Improved annotation for the trematode Fasciola hepatica.</title>
        <authorList>
            <person name="Choi Y.-J."/>
            <person name="Martin J."/>
            <person name="Mitreva M."/>
        </authorList>
    </citation>
    <scope>NUCLEOTIDE SEQUENCE [LARGE SCALE GENOMIC DNA]</scope>
</reference>
<dbReference type="SUPFAM" id="SSF50494">
    <property type="entry name" value="Trypsin-like serine proteases"/>
    <property type="match status" value="1"/>
</dbReference>
<feature type="domain" description="CUB" evidence="11">
    <location>
        <begin position="34"/>
        <end position="164"/>
    </location>
</feature>
<dbReference type="InterPro" id="IPR018114">
    <property type="entry name" value="TRYPSIN_HIS"/>
</dbReference>
<dbReference type="PROSITE" id="PS01180">
    <property type="entry name" value="CUB"/>
    <property type="match status" value="1"/>
</dbReference>
<dbReference type="SMART" id="SM00192">
    <property type="entry name" value="LDLa"/>
    <property type="match status" value="1"/>
</dbReference>
<dbReference type="EMBL" id="JXXN02000587">
    <property type="protein sequence ID" value="THD26919.1"/>
    <property type="molecule type" value="Genomic_DNA"/>
</dbReference>
<feature type="chain" id="PRO_5020028065" description="Acrosin" evidence="10">
    <location>
        <begin position="26"/>
        <end position="494"/>
    </location>
</feature>
<evidence type="ECO:0000256" key="7">
    <source>
        <dbReference type="ARBA" id="ARBA00023157"/>
    </source>
</evidence>
<comment type="caution">
    <text evidence="13">The sequence shown here is derived from an EMBL/GenBank/DDBJ whole genome shotgun (WGS) entry which is preliminary data.</text>
</comment>
<sequence>MTHSTIQNMLVFLALCLLLAKGSVADFVEQHADCGDGMLSFQPNGNLVSHRGYHLAEPYGPMKCFWLLHVPPGQGILVQSIQFDLASAEPDCFTDSLEAFEADQHRVPGNQTKLEEEFTIPVGNGPTCGNQWFRFVTPGNRLLLVFKANSTNQHKGFRLRYAMIDRDLADSLLAAELAEFGQEKEIKCNPSHEWQCPSQSEISNVCVLKQWRCDGYDDCPQGGDEQGCLKTRVLSHSSPRPPGRFRRSATPDELDDWSRVVNGQPAAQGAWPFIISLRLAANGGHVCGGSLISALWVMTAAHCVQPMPYPSQWLIDLGRYYKDQGGAEVQRVQVTQIYIHPNYDPVRIVNDIALMQLATPANLATGYVRVAPVVRSPLLAQALTANTACLVGGWGDTRNTGSNDLLRQASLPVIDFNLCRSWYGTLTPASFCAGYELGGIDACQGDSGGPLLCHVGGQTVQAGIVSWGSDCARPHQPGVYTNVAAFINWFAGVL</sequence>
<dbReference type="InterPro" id="IPR002172">
    <property type="entry name" value="LDrepeatLR_classA_rpt"/>
</dbReference>
<dbReference type="PRINTS" id="PR00722">
    <property type="entry name" value="CHYMOTRYPSIN"/>
</dbReference>
<evidence type="ECO:0000256" key="8">
    <source>
        <dbReference type="PROSITE-ProRule" id="PRU00124"/>
    </source>
</evidence>
<keyword evidence="4 9" id="KW-0645">Protease</keyword>
<dbReference type="InterPro" id="IPR033116">
    <property type="entry name" value="TRYPSIN_SER"/>
</dbReference>
<dbReference type="FunFam" id="2.40.10.10:FF:000003">
    <property type="entry name" value="Transmembrane serine protease 3"/>
    <property type="match status" value="1"/>
</dbReference>
<feature type="signal peptide" evidence="10">
    <location>
        <begin position="1"/>
        <end position="25"/>
    </location>
</feature>
<accession>A0A4E0RDM8</accession>
<evidence type="ECO:0000256" key="6">
    <source>
        <dbReference type="ARBA" id="ARBA00022825"/>
    </source>
</evidence>
<dbReference type="InterPro" id="IPR009003">
    <property type="entry name" value="Peptidase_S1_PA"/>
</dbReference>
<feature type="domain" description="Peptidase S1" evidence="12">
    <location>
        <begin position="260"/>
        <end position="494"/>
    </location>
</feature>
<dbReference type="PROSITE" id="PS50068">
    <property type="entry name" value="LDLRA_2"/>
    <property type="match status" value="1"/>
</dbReference>
<dbReference type="CDD" id="cd00112">
    <property type="entry name" value="LDLa"/>
    <property type="match status" value="1"/>
</dbReference>
<dbReference type="PROSITE" id="PS00134">
    <property type="entry name" value="TRYPSIN_HIS"/>
    <property type="match status" value="1"/>
</dbReference>
<dbReference type="InterPro" id="IPR035914">
    <property type="entry name" value="Sperma_CUB_dom_sf"/>
</dbReference>
<dbReference type="SMART" id="SM00020">
    <property type="entry name" value="Tryp_SPc"/>
    <property type="match status" value="1"/>
</dbReference>
<keyword evidence="10" id="KW-0732">Signal</keyword>
<dbReference type="AlphaFoldDB" id="A0A4E0RDM8"/>
<keyword evidence="7 8" id="KW-1015">Disulfide bond</keyword>
<evidence type="ECO:0000259" key="11">
    <source>
        <dbReference type="PROSITE" id="PS01180"/>
    </source>
</evidence>
<dbReference type="PROSITE" id="PS00135">
    <property type="entry name" value="TRYPSIN_SER"/>
    <property type="match status" value="1"/>
</dbReference>
<dbReference type="PANTHER" id="PTHR24252:SF8">
    <property type="entry name" value="ACROSIN"/>
    <property type="match status" value="1"/>
</dbReference>
<comment type="catalytic activity">
    <reaction evidence="1">
        <text>Preferential cleavage: Arg-|-Xaa, Lys-|-Xaa.</text>
        <dbReference type="EC" id="3.4.21.10"/>
    </reaction>
</comment>
<evidence type="ECO:0000256" key="9">
    <source>
        <dbReference type="RuleBase" id="RU363034"/>
    </source>
</evidence>
<keyword evidence="14" id="KW-1185">Reference proteome</keyword>
<protein>
    <recommendedName>
        <fullName evidence="3">Acrosin</fullName>
        <ecNumber evidence="2">3.4.21.10</ecNumber>
    </recommendedName>
</protein>
<dbReference type="InterPro" id="IPR043504">
    <property type="entry name" value="Peptidase_S1_PA_chymotrypsin"/>
</dbReference>
<evidence type="ECO:0000259" key="12">
    <source>
        <dbReference type="PROSITE" id="PS50240"/>
    </source>
</evidence>
<dbReference type="CDD" id="cd00190">
    <property type="entry name" value="Tryp_SPc"/>
    <property type="match status" value="1"/>
</dbReference>
<dbReference type="GO" id="GO:0004252">
    <property type="term" value="F:serine-type endopeptidase activity"/>
    <property type="evidence" value="ECO:0007669"/>
    <property type="project" value="InterPro"/>
</dbReference>
<feature type="disulfide bond" evidence="8">
    <location>
        <begin position="213"/>
        <end position="228"/>
    </location>
</feature>
<dbReference type="Gene3D" id="4.10.400.10">
    <property type="entry name" value="Low-density Lipoprotein Receptor"/>
    <property type="match status" value="1"/>
</dbReference>
<gene>
    <name evidence="13" type="ORF">D915_002298</name>
</gene>
<comment type="caution">
    <text evidence="8">Lacks conserved residue(s) required for the propagation of feature annotation.</text>
</comment>
<dbReference type="EC" id="3.4.21.10" evidence="2"/>
<evidence type="ECO:0000256" key="2">
    <source>
        <dbReference type="ARBA" id="ARBA00012050"/>
    </source>
</evidence>
<evidence type="ECO:0000313" key="14">
    <source>
        <dbReference type="Proteomes" id="UP000230066"/>
    </source>
</evidence>
<dbReference type="PANTHER" id="PTHR24252">
    <property type="entry name" value="ACROSIN-RELATED"/>
    <property type="match status" value="1"/>
</dbReference>
<dbReference type="SUPFAM" id="SSF49854">
    <property type="entry name" value="Spermadhesin, CUB domain"/>
    <property type="match status" value="1"/>
</dbReference>
<dbReference type="InterPro" id="IPR000859">
    <property type="entry name" value="CUB_dom"/>
</dbReference>
<dbReference type="InterPro" id="IPR036055">
    <property type="entry name" value="LDL_receptor-like_sf"/>
</dbReference>
<dbReference type="InterPro" id="IPR001254">
    <property type="entry name" value="Trypsin_dom"/>
</dbReference>
<dbReference type="Gene3D" id="2.60.120.290">
    <property type="entry name" value="Spermadhesin, CUB domain"/>
    <property type="match status" value="1"/>
</dbReference>
<dbReference type="Pfam" id="PF00057">
    <property type="entry name" value="Ldl_recept_a"/>
    <property type="match status" value="1"/>
</dbReference>
<dbReference type="PROSITE" id="PS50240">
    <property type="entry name" value="TRYPSIN_DOM"/>
    <property type="match status" value="1"/>
</dbReference>
<dbReference type="Pfam" id="PF00431">
    <property type="entry name" value="CUB"/>
    <property type="match status" value="1"/>
</dbReference>
<dbReference type="CDD" id="cd00041">
    <property type="entry name" value="CUB"/>
    <property type="match status" value="1"/>
</dbReference>
<dbReference type="Proteomes" id="UP000230066">
    <property type="component" value="Unassembled WGS sequence"/>
</dbReference>
<organism evidence="13 14">
    <name type="scientific">Fasciola hepatica</name>
    <name type="common">Liver fluke</name>
    <dbReference type="NCBI Taxonomy" id="6192"/>
    <lineage>
        <taxon>Eukaryota</taxon>
        <taxon>Metazoa</taxon>
        <taxon>Spiralia</taxon>
        <taxon>Lophotrochozoa</taxon>
        <taxon>Platyhelminthes</taxon>
        <taxon>Trematoda</taxon>
        <taxon>Digenea</taxon>
        <taxon>Plagiorchiida</taxon>
        <taxon>Echinostomata</taxon>
        <taxon>Echinostomatoidea</taxon>
        <taxon>Fasciolidae</taxon>
        <taxon>Fasciola</taxon>
    </lineage>
</organism>